<name>A0A7X2TS05_9SPIO</name>
<organism evidence="7 8">
    <name type="scientific">Bullifex porci</name>
    <dbReference type="NCBI Taxonomy" id="2606638"/>
    <lineage>
        <taxon>Bacteria</taxon>
        <taxon>Pseudomonadati</taxon>
        <taxon>Spirochaetota</taxon>
        <taxon>Spirochaetia</taxon>
        <taxon>Spirochaetales</taxon>
        <taxon>Spirochaetaceae</taxon>
        <taxon>Bullifex</taxon>
    </lineage>
</organism>
<evidence type="ECO:0000256" key="4">
    <source>
        <dbReference type="ARBA" id="ARBA00022801"/>
    </source>
</evidence>
<dbReference type="InterPro" id="IPR011650">
    <property type="entry name" value="Peptidase_M20_dimer"/>
</dbReference>
<dbReference type="Gene3D" id="3.30.70.360">
    <property type="match status" value="1"/>
</dbReference>
<evidence type="ECO:0000256" key="5">
    <source>
        <dbReference type="ARBA" id="ARBA00022833"/>
    </source>
</evidence>
<dbReference type="SUPFAM" id="SSF55031">
    <property type="entry name" value="Bacterial exopeptidase dimerisation domain"/>
    <property type="match status" value="1"/>
</dbReference>
<keyword evidence="2" id="KW-0645">Protease</keyword>
<dbReference type="Gene3D" id="3.40.630.10">
    <property type="entry name" value="Zn peptidases"/>
    <property type="match status" value="1"/>
</dbReference>
<keyword evidence="5" id="KW-0862">Zinc</keyword>
<keyword evidence="3" id="KW-0479">Metal-binding</keyword>
<evidence type="ECO:0000259" key="6">
    <source>
        <dbReference type="Pfam" id="PF07687"/>
    </source>
</evidence>
<dbReference type="GO" id="GO:0006508">
    <property type="term" value="P:proteolysis"/>
    <property type="evidence" value="ECO:0007669"/>
    <property type="project" value="UniProtKB-KW"/>
</dbReference>
<dbReference type="GO" id="GO:0008233">
    <property type="term" value="F:peptidase activity"/>
    <property type="evidence" value="ECO:0007669"/>
    <property type="project" value="UniProtKB-KW"/>
</dbReference>
<evidence type="ECO:0000256" key="1">
    <source>
        <dbReference type="ARBA" id="ARBA00006247"/>
    </source>
</evidence>
<dbReference type="PROSITE" id="PS00758">
    <property type="entry name" value="ARGE_DAPE_CPG2_1"/>
    <property type="match status" value="1"/>
</dbReference>
<dbReference type="PANTHER" id="PTHR45962">
    <property type="entry name" value="N-FATTY-ACYL-AMINO ACID SYNTHASE/HYDROLASE PM20D1"/>
    <property type="match status" value="1"/>
</dbReference>
<dbReference type="Pfam" id="PF01546">
    <property type="entry name" value="Peptidase_M20"/>
    <property type="match status" value="1"/>
</dbReference>
<dbReference type="InterPro" id="IPR001261">
    <property type="entry name" value="ArgE/DapE_CS"/>
</dbReference>
<reference evidence="7 8" key="1">
    <citation type="submission" date="2019-08" db="EMBL/GenBank/DDBJ databases">
        <title>In-depth cultivation of the pig gut microbiome towards novel bacterial diversity and tailored functional studies.</title>
        <authorList>
            <person name="Wylensek D."/>
            <person name="Hitch T.C.A."/>
            <person name="Clavel T."/>
        </authorList>
    </citation>
    <scope>NUCLEOTIDE SEQUENCE [LARGE SCALE GENOMIC DNA]</scope>
    <source>
        <strain evidence="7 8">NM-380-WT-3C1</strain>
    </source>
</reference>
<dbReference type="InterPro" id="IPR047177">
    <property type="entry name" value="Pept_M20A"/>
</dbReference>
<dbReference type="InterPro" id="IPR002933">
    <property type="entry name" value="Peptidase_M20"/>
</dbReference>
<gene>
    <name evidence="7" type="ORF">FYJ80_06955</name>
</gene>
<sequence>MKYEEKLSKMIQVETVSVRGELNLPKFIKFQELLKELFPNVFKTMEFKTFDGAMLLRWKAKNPKADPILFMSHQDVVEATGEWKYPPFSGQIAEGKIWGRGTVDTKGSLFCIFQSLEELIEEGYEPNVDVYIASSNTEEVAGDGAPKIVKYLSDNNVHLQFLIDEGGMIKSEPLKGAKGRFAMIGTLEKGTCNFKFIAKGKGGHASVPGKNTPLVRLGQFMASVEKDDPFKAKLNDTTIEMFRRLGPSIKGPLGFVLRHAKGLSPLLNKVLPKVNPLATAMIKTTMAFTTCSGSNGLNVLPETAYVTGNSRVIHHQDADETYRIISERAKQFDIDTEIIYSSTACPVVDYKGKEFKLIENTIKEIFPGVIPSPYAMTGGTDARFFSPVTENAIRFAPLEIDEQQYKSIHALNENINIDVLPKGVEFYKAIVKKM</sequence>
<dbReference type="Gene3D" id="1.10.150.900">
    <property type="match status" value="1"/>
</dbReference>
<accession>A0A7X2TS05</accession>
<dbReference type="InterPro" id="IPR036264">
    <property type="entry name" value="Bact_exopeptidase_dim_dom"/>
</dbReference>
<comment type="similarity">
    <text evidence="1">Belongs to the peptidase M20A family.</text>
</comment>
<dbReference type="GO" id="GO:0046872">
    <property type="term" value="F:metal ion binding"/>
    <property type="evidence" value="ECO:0007669"/>
    <property type="project" value="UniProtKB-KW"/>
</dbReference>
<evidence type="ECO:0000256" key="2">
    <source>
        <dbReference type="ARBA" id="ARBA00022670"/>
    </source>
</evidence>
<keyword evidence="8" id="KW-1185">Reference proteome</keyword>
<dbReference type="SUPFAM" id="SSF53187">
    <property type="entry name" value="Zn-dependent exopeptidases"/>
    <property type="match status" value="1"/>
</dbReference>
<proteinExistence type="inferred from homology"/>
<keyword evidence="4 7" id="KW-0378">Hydrolase</keyword>
<evidence type="ECO:0000313" key="7">
    <source>
        <dbReference type="EMBL" id="MSU06518.1"/>
    </source>
</evidence>
<dbReference type="AlphaFoldDB" id="A0A7X2TS05"/>
<comment type="caution">
    <text evidence="7">The sequence shown here is derived from an EMBL/GenBank/DDBJ whole genome shotgun (WGS) entry which is preliminary data.</text>
</comment>
<evidence type="ECO:0000313" key="8">
    <source>
        <dbReference type="Proteomes" id="UP000460549"/>
    </source>
</evidence>
<evidence type="ECO:0000256" key="3">
    <source>
        <dbReference type="ARBA" id="ARBA00022723"/>
    </source>
</evidence>
<dbReference type="Pfam" id="PF07687">
    <property type="entry name" value="M20_dimer"/>
    <property type="match status" value="1"/>
</dbReference>
<protein>
    <submittedName>
        <fullName evidence="7">M20/M25/M40 family metallo-hydrolase</fullName>
    </submittedName>
</protein>
<dbReference type="RefSeq" id="WP_154425489.1">
    <property type="nucleotide sequence ID" value="NZ_JAQYPZ010000206.1"/>
</dbReference>
<dbReference type="Proteomes" id="UP000460549">
    <property type="component" value="Unassembled WGS sequence"/>
</dbReference>
<dbReference type="PANTHER" id="PTHR45962:SF1">
    <property type="entry name" value="N-FATTY-ACYL-AMINO ACID SYNTHASE_HYDROLASE PM20D1"/>
    <property type="match status" value="1"/>
</dbReference>
<feature type="domain" description="Peptidase M20 dimerisation" evidence="6">
    <location>
        <begin position="188"/>
        <end position="331"/>
    </location>
</feature>
<dbReference type="EMBL" id="VUNN01000012">
    <property type="protein sequence ID" value="MSU06518.1"/>
    <property type="molecule type" value="Genomic_DNA"/>
</dbReference>